<keyword evidence="1" id="KW-0813">Transport</keyword>
<dbReference type="GO" id="GO:0140359">
    <property type="term" value="F:ABC-type transporter activity"/>
    <property type="evidence" value="ECO:0007669"/>
    <property type="project" value="InterPro"/>
</dbReference>
<feature type="transmembrane region" description="Helical" evidence="7">
    <location>
        <begin position="240"/>
        <end position="269"/>
    </location>
</feature>
<keyword evidence="2 7" id="KW-0812">Transmembrane</keyword>
<evidence type="ECO:0000256" key="1">
    <source>
        <dbReference type="ARBA" id="ARBA00022448"/>
    </source>
</evidence>
<feature type="domain" description="ABC transmembrane type-1" evidence="8">
    <location>
        <begin position="169"/>
        <end position="269"/>
    </location>
</feature>
<dbReference type="EMBL" id="JARBHA010000019">
    <property type="protein sequence ID" value="KAJ9672769.1"/>
    <property type="molecule type" value="Genomic_DNA"/>
</dbReference>
<dbReference type="PANTHER" id="PTHR24223">
    <property type="entry name" value="ATP-BINDING CASSETTE SUB-FAMILY C"/>
    <property type="match status" value="1"/>
</dbReference>
<dbReference type="PANTHER" id="PTHR24223:SF108">
    <property type="entry name" value="ABC TRANSPORTER C FAMILY MEMBER 8"/>
    <property type="match status" value="1"/>
</dbReference>
<dbReference type="SUPFAM" id="SSF52540">
    <property type="entry name" value="P-loop containing nucleoside triphosphate hydrolases"/>
    <property type="match status" value="1"/>
</dbReference>
<accession>A0AA38YLP4</accession>
<keyword evidence="6 7" id="KW-0472">Membrane</keyword>
<evidence type="ECO:0000313" key="9">
    <source>
        <dbReference type="EMBL" id="KAJ9672769.1"/>
    </source>
</evidence>
<feature type="transmembrane region" description="Helical" evidence="7">
    <location>
        <begin position="165"/>
        <end position="187"/>
    </location>
</feature>
<gene>
    <name evidence="9" type="ORF">PVL29_026120</name>
</gene>
<sequence>MDTTKYEKAIKACELDKDINSFDHVVYNDADIYLLDDPFSVLDAHTTAILFNERVMVAFAHKTVILVTHQEDFLPEVDKILVMEARQITQLGSYEELLTSGTTFEQLINAHENIVTVLEFSNDEQLAEEEEIEISAVGWKPFLDYLLVSKWNALNAFRHNNYNTLLIRVYTTISTLSVVFVYLRSFFAAPLGLKASKALFASFTNSIFNVPMLFFDSTLVGRILTQASSNFSVVDFDIPFHIILVAATSIELITTIGIIASVTLSLWLLQTMFRGIISPLQEC</sequence>
<proteinExistence type="predicted"/>
<comment type="caution">
    <text evidence="9">The sequence shown here is derived from an EMBL/GenBank/DDBJ whole genome shotgun (WGS) entry which is preliminary data.</text>
</comment>
<dbReference type="InterPro" id="IPR036640">
    <property type="entry name" value="ABC1_TM_sf"/>
</dbReference>
<evidence type="ECO:0000256" key="4">
    <source>
        <dbReference type="ARBA" id="ARBA00022840"/>
    </source>
</evidence>
<keyword evidence="3" id="KW-0547">Nucleotide-binding</keyword>
<dbReference type="InterPro" id="IPR027417">
    <property type="entry name" value="P-loop_NTPase"/>
</dbReference>
<evidence type="ECO:0000256" key="2">
    <source>
        <dbReference type="ARBA" id="ARBA00022692"/>
    </source>
</evidence>
<evidence type="ECO:0000256" key="7">
    <source>
        <dbReference type="SAM" id="Phobius"/>
    </source>
</evidence>
<organism evidence="9 10">
    <name type="scientific">Vitis rotundifolia</name>
    <name type="common">Muscadine grape</name>
    <dbReference type="NCBI Taxonomy" id="103349"/>
    <lineage>
        <taxon>Eukaryota</taxon>
        <taxon>Viridiplantae</taxon>
        <taxon>Streptophyta</taxon>
        <taxon>Embryophyta</taxon>
        <taxon>Tracheophyta</taxon>
        <taxon>Spermatophyta</taxon>
        <taxon>Magnoliopsida</taxon>
        <taxon>eudicotyledons</taxon>
        <taxon>Gunneridae</taxon>
        <taxon>Pentapetalae</taxon>
        <taxon>rosids</taxon>
        <taxon>Vitales</taxon>
        <taxon>Vitaceae</taxon>
        <taxon>Viteae</taxon>
        <taxon>Vitis</taxon>
    </lineage>
</organism>
<protein>
    <recommendedName>
        <fullName evidence="8">ABC transmembrane type-1 domain-containing protein</fullName>
    </recommendedName>
</protein>
<evidence type="ECO:0000256" key="3">
    <source>
        <dbReference type="ARBA" id="ARBA00022741"/>
    </source>
</evidence>
<keyword evidence="5 7" id="KW-1133">Transmembrane helix</keyword>
<evidence type="ECO:0000256" key="5">
    <source>
        <dbReference type="ARBA" id="ARBA00022989"/>
    </source>
</evidence>
<dbReference type="AlphaFoldDB" id="A0AA38YLP4"/>
<evidence type="ECO:0000313" key="10">
    <source>
        <dbReference type="Proteomes" id="UP001168098"/>
    </source>
</evidence>
<name>A0AA38YLP4_VITRO</name>
<dbReference type="GO" id="GO:0005524">
    <property type="term" value="F:ATP binding"/>
    <property type="evidence" value="ECO:0007669"/>
    <property type="project" value="UniProtKB-KW"/>
</dbReference>
<dbReference type="GO" id="GO:0016020">
    <property type="term" value="C:membrane"/>
    <property type="evidence" value="ECO:0007669"/>
    <property type="project" value="InterPro"/>
</dbReference>
<keyword evidence="4" id="KW-0067">ATP-binding</keyword>
<dbReference type="InterPro" id="IPR050173">
    <property type="entry name" value="ABC_transporter_C-like"/>
</dbReference>
<dbReference type="SUPFAM" id="SSF90123">
    <property type="entry name" value="ABC transporter transmembrane region"/>
    <property type="match status" value="1"/>
</dbReference>
<keyword evidence="10" id="KW-1185">Reference proteome</keyword>
<dbReference type="Proteomes" id="UP001168098">
    <property type="component" value="Unassembled WGS sequence"/>
</dbReference>
<dbReference type="Gene3D" id="3.40.50.300">
    <property type="entry name" value="P-loop containing nucleotide triphosphate hydrolases"/>
    <property type="match status" value="1"/>
</dbReference>
<evidence type="ECO:0000259" key="8">
    <source>
        <dbReference type="PROSITE" id="PS50929"/>
    </source>
</evidence>
<evidence type="ECO:0000256" key="6">
    <source>
        <dbReference type="ARBA" id="ARBA00023136"/>
    </source>
</evidence>
<reference evidence="9 10" key="1">
    <citation type="journal article" date="2023" name="BMC Biotechnol.">
        <title>Vitis rotundifolia cv Carlos genome sequencing.</title>
        <authorList>
            <person name="Huff M."/>
            <person name="Hulse-Kemp A."/>
            <person name="Scheffler B."/>
            <person name="Youngblood R."/>
            <person name="Simpson S."/>
            <person name="Babiker E."/>
            <person name="Staton M."/>
        </authorList>
    </citation>
    <scope>NUCLEOTIDE SEQUENCE [LARGE SCALE GENOMIC DNA]</scope>
    <source>
        <tissue evidence="9">Leaf</tissue>
    </source>
</reference>
<dbReference type="PROSITE" id="PS50929">
    <property type="entry name" value="ABC_TM1F"/>
    <property type="match status" value="1"/>
</dbReference>
<dbReference type="Gene3D" id="1.20.1560.10">
    <property type="entry name" value="ABC transporter type 1, transmembrane domain"/>
    <property type="match status" value="1"/>
</dbReference>
<dbReference type="Pfam" id="PF00664">
    <property type="entry name" value="ABC_membrane"/>
    <property type="match status" value="1"/>
</dbReference>
<dbReference type="InterPro" id="IPR011527">
    <property type="entry name" value="ABC1_TM_dom"/>
</dbReference>